<protein>
    <submittedName>
        <fullName evidence="1">Transcriptional regulator</fullName>
    </submittedName>
</protein>
<dbReference type="EMBL" id="QORE01000582">
    <property type="protein sequence ID" value="RCI73560.1"/>
    <property type="molecule type" value="Genomic_DNA"/>
</dbReference>
<dbReference type="InterPro" id="IPR036390">
    <property type="entry name" value="WH_DNA-bd_sf"/>
</dbReference>
<reference evidence="1 2" key="1">
    <citation type="submission" date="2018-07" db="EMBL/GenBank/DDBJ databases">
        <title>Mechanisms of high-level aminoglycoside resistance among Gram-negative pathogens in Brazil.</title>
        <authorList>
            <person name="Ballaben A.S."/>
            <person name="Darini A.L.C."/>
            <person name="Doi Y."/>
        </authorList>
    </citation>
    <scope>NUCLEOTIDE SEQUENCE [LARGE SCALE GENOMIC DNA]</scope>
    <source>
        <strain evidence="1 2">B2-305</strain>
    </source>
</reference>
<dbReference type="InterPro" id="IPR011991">
    <property type="entry name" value="ArsR-like_HTH"/>
</dbReference>
<accession>A0A367M830</accession>
<dbReference type="Gene3D" id="1.10.10.10">
    <property type="entry name" value="Winged helix-like DNA-binding domain superfamily/Winged helix DNA-binding domain"/>
    <property type="match status" value="1"/>
</dbReference>
<dbReference type="PANTHER" id="PTHR30136">
    <property type="entry name" value="HELIX-TURN-HELIX TRANSCRIPTIONAL REGULATOR, ICLR FAMILY"/>
    <property type="match status" value="1"/>
</dbReference>
<dbReference type="Pfam" id="PF09339">
    <property type="entry name" value="HTH_IclR"/>
    <property type="match status" value="1"/>
</dbReference>
<name>A0A367M830_PSEAI</name>
<evidence type="ECO:0000313" key="2">
    <source>
        <dbReference type="Proteomes" id="UP000253594"/>
    </source>
</evidence>
<dbReference type="Proteomes" id="UP000253594">
    <property type="component" value="Unassembled WGS sequence"/>
</dbReference>
<dbReference type="InterPro" id="IPR005471">
    <property type="entry name" value="Tscrpt_reg_IclR_N"/>
</dbReference>
<dbReference type="SUPFAM" id="SSF46785">
    <property type="entry name" value="Winged helix' DNA-binding domain"/>
    <property type="match status" value="1"/>
</dbReference>
<organism evidence="1 2">
    <name type="scientific">Pseudomonas aeruginosa</name>
    <dbReference type="NCBI Taxonomy" id="287"/>
    <lineage>
        <taxon>Bacteria</taxon>
        <taxon>Pseudomonadati</taxon>
        <taxon>Pseudomonadota</taxon>
        <taxon>Gammaproteobacteria</taxon>
        <taxon>Pseudomonadales</taxon>
        <taxon>Pseudomonadaceae</taxon>
        <taxon>Pseudomonas</taxon>
    </lineage>
</organism>
<comment type="caution">
    <text evidence="1">The sequence shown here is derived from an EMBL/GenBank/DDBJ whole genome shotgun (WGS) entry which is preliminary data.</text>
</comment>
<dbReference type="InterPro" id="IPR050707">
    <property type="entry name" value="HTH_MetabolicPath_Reg"/>
</dbReference>
<evidence type="ECO:0000313" key="1">
    <source>
        <dbReference type="EMBL" id="RCI73560.1"/>
    </source>
</evidence>
<dbReference type="GO" id="GO:0003677">
    <property type="term" value="F:DNA binding"/>
    <property type="evidence" value="ECO:0007669"/>
    <property type="project" value="InterPro"/>
</dbReference>
<gene>
    <name evidence="1" type="ORF">DT376_17670</name>
</gene>
<dbReference type="InterPro" id="IPR036388">
    <property type="entry name" value="WH-like_DNA-bd_sf"/>
</dbReference>
<dbReference type="PANTHER" id="PTHR30136:SF35">
    <property type="entry name" value="HTH-TYPE TRANSCRIPTIONAL REGULATOR RV1719"/>
    <property type="match status" value="1"/>
</dbReference>
<proteinExistence type="predicted"/>
<dbReference type="CDD" id="cd00090">
    <property type="entry name" value="HTH_ARSR"/>
    <property type="match status" value="1"/>
</dbReference>
<sequence>MTEKRVNETALRVLRVLIALKGHTLTGLSNGEVAKALGESPANITRYMQTLIEAGLAERREDGRFAHSVSMLQIAQAHADHVSRMQNRINELNRRVAAGSMI</sequence>
<dbReference type="AlphaFoldDB" id="A0A367M830"/>
<dbReference type="RefSeq" id="WP_019485959.1">
    <property type="nucleotide sequence ID" value="NZ_CATOVU010000006.1"/>
</dbReference>
<dbReference type="GO" id="GO:0003700">
    <property type="term" value="F:DNA-binding transcription factor activity"/>
    <property type="evidence" value="ECO:0007669"/>
    <property type="project" value="TreeGrafter"/>
</dbReference>
<dbReference type="GO" id="GO:0045892">
    <property type="term" value="P:negative regulation of DNA-templated transcription"/>
    <property type="evidence" value="ECO:0007669"/>
    <property type="project" value="TreeGrafter"/>
</dbReference>